<dbReference type="Gene3D" id="1.10.287.950">
    <property type="entry name" value="Methyl-accepting chemotaxis protein"/>
    <property type="match status" value="1"/>
</dbReference>
<evidence type="ECO:0000259" key="10">
    <source>
        <dbReference type="PROSITE" id="PS50885"/>
    </source>
</evidence>
<dbReference type="CDD" id="cd11386">
    <property type="entry name" value="MCP_signal"/>
    <property type="match status" value="1"/>
</dbReference>
<evidence type="ECO:0000256" key="8">
    <source>
        <dbReference type="SAM" id="Phobius"/>
    </source>
</evidence>
<dbReference type="PANTHER" id="PTHR32089:SF112">
    <property type="entry name" value="LYSOZYME-LIKE PROTEIN-RELATED"/>
    <property type="match status" value="1"/>
</dbReference>
<dbReference type="PANTHER" id="PTHR32089">
    <property type="entry name" value="METHYL-ACCEPTING CHEMOTAXIS PROTEIN MCPB"/>
    <property type="match status" value="1"/>
</dbReference>
<keyword evidence="8" id="KW-0812">Transmembrane</keyword>
<keyword evidence="8" id="KW-1133">Transmembrane helix</keyword>
<accession>A0ABW3UKD6</accession>
<evidence type="ECO:0000256" key="2">
    <source>
        <dbReference type="ARBA" id="ARBA00022475"/>
    </source>
</evidence>
<sequence>MWLKKTLSPSVGKKLYLSFTLMLILLVIMGFTALKKMELVQEKTNEITNSWLEGVEIINNINYLTEHVLSSQYAIMSEPDSNQKAQLIQKTDLIFGTIDQSFSQYRKSFVNEEDRKLFDSLESEWKQYRQVYSDTIKLSAEINLITGSGKRADDINAIIDKSQEQYNKMQDKIDQLVKLNHDGAILAKNESQALYKSAMTTSIAIMALSVLLGLCLAFVITRNISKPVRIVSERLQSISQGDLTMDRVSVKNKDEIGLLVSSLNLMVDNLKGTIHHIQDTSSAVAASSEQLLASSEESAQASKHIAASIQEVAQDAENQVQSGEESSRAMEEMAIGIQRIAETGSEVSELSLEASNQADLGNQSIQDVIQRMETISGSVEQAGEDIKQLARHSDHIGNIINLIGDIAAQTGLLALNAAIESARAGEHGRGFAVVAGEVKKLAEQAARSVEEISEIVEHIQNDTAKAVDTMTKSLAEVHGGKDAVHEANEKFQLIVQASQLVSQKIQEVAAAAQQMAASSEEVSASVTDMSGRAKHAAAASQNVAASTEEQLASMDEIASSANALSKIAQDLADSVSQFKLKQS</sequence>
<dbReference type="RefSeq" id="WP_345592286.1">
    <property type="nucleotide sequence ID" value="NZ_BAABJG010000029.1"/>
</dbReference>
<dbReference type="SUPFAM" id="SSF58104">
    <property type="entry name" value="Methyl-accepting chemotaxis protein (MCP) signaling domain"/>
    <property type="match status" value="1"/>
</dbReference>
<evidence type="ECO:0000313" key="11">
    <source>
        <dbReference type="EMBL" id="MFD1221165.1"/>
    </source>
</evidence>
<dbReference type="SMART" id="SM00283">
    <property type="entry name" value="MA"/>
    <property type="match status" value="1"/>
</dbReference>
<feature type="transmembrane region" description="Helical" evidence="8">
    <location>
        <begin position="198"/>
        <end position="220"/>
    </location>
</feature>
<keyword evidence="2" id="KW-1003">Cell membrane</keyword>
<comment type="subcellular location">
    <subcellularLocation>
        <location evidence="1">Cell membrane</location>
    </subcellularLocation>
</comment>
<evidence type="ECO:0000256" key="7">
    <source>
        <dbReference type="SAM" id="Coils"/>
    </source>
</evidence>
<dbReference type="Pfam" id="PF00015">
    <property type="entry name" value="MCPsignal"/>
    <property type="match status" value="1"/>
</dbReference>
<reference evidence="12" key="1">
    <citation type="journal article" date="2019" name="Int. J. Syst. Evol. Microbiol.">
        <title>The Global Catalogue of Microorganisms (GCM) 10K type strain sequencing project: providing services to taxonomists for standard genome sequencing and annotation.</title>
        <authorList>
            <consortium name="The Broad Institute Genomics Platform"/>
            <consortium name="The Broad Institute Genome Sequencing Center for Infectious Disease"/>
            <person name="Wu L."/>
            <person name="Ma J."/>
        </authorList>
    </citation>
    <scope>NUCLEOTIDE SEQUENCE [LARGE SCALE GENOMIC DNA]</scope>
    <source>
        <strain evidence="12">CCUG 53270</strain>
    </source>
</reference>
<dbReference type="InterPro" id="IPR024478">
    <property type="entry name" value="HlyB_4HB_MCP"/>
</dbReference>
<evidence type="ECO:0000313" key="12">
    <source>
        <dbReference type="Proteomes" id="UP001597180"/>
    </source>
</evidence>
<dbReference type="Pfam" id="PF12729">
    <property type="entry name" value="4HB_MCP_1"/>
    <property type="match status" value="1"/>
</dbReference>
<comment type="caution">
    <text evidence="11">The sequence shown here is derived from an EMBL/GenBank/DDBJ whole genome shotgun (WGS) entry which is preliminary data.</text>
</comment>
<evidence type="ECO:0000256" key="1">
    <source>
        <dbReference type="ARBA" id="ARBA00004236"/>
    </source>
</evidence>
<organism evidence="11 12">
    <name type="scientific">Paenibacillus vulneris</name>
    <dbReference type="NCBI Taxonomy" id="1133364"/>
    <lineage>
        <taxon>Bacteria</taxon>
        <taxon>Bacillati</taxon>
        <taxon>Bacillota</taxon>
        <taxon>Bacilli</taxon>
        <taxon>Bacillales</taxon>
        <taxon>Paenibacillaceae</taxon>
        <taxon>Paenibacillus</taxon>
    </lineage>
</organism>
<keyword evidence="12" id="KW-1185">Reference proteome</keyword>
<name>A0ABW3UKD6_9BACL</name>
<dbReference type="InterPro" id="IPR003660">
    <property type="entry name" value="HAMP_dom"/>
</dbReference>
<feature type="coiled-coil region" evidence="7">
    <location>
        <begin position="306"/>
        <end position="333"/>
    </location>
</feature>
<evidence type="ECO:0000259" key="9">
    <source>
        <dbReference type="PROSITE" id="PS50111"/>
    </source>
</evidence>
<dbReference type="CDD" id="cd06225">
    <property type="entry name" value="HAMP"/>
    <property type="match status" value="1"/>
</dbReference>
<dbReference type="InterPro" id="IPR004089">
    <property type="entry name" value="MCPsignal_dom"/>
</dbReference>
<dbReference type="EMBL" id="JBHTLU010000014">
    <property type="protein sequence ID" value="MFD1221165.1"/>
    <property type="molecule type" value="Genomic_DNA"/>
</dbReference>
<evidence type="ECO:0000256" key="3">
    <source>
        <dbReference type="ARBA" id="ARBA00023136"/>
    </source>
</evidence>
<feature type="transmembrane region" description="Helical" evidence="8">
    <location>
        <begin position="15"/>
        <end position="34"/>
    </location>
</feature>
<dbReference type="PROSITE" id="PS50885">
    <property type="entry name" value="HAMP"/>
    <property type="match status" value="1"/>
</dbReference>
<keyword evidence="3 8" id="KW-0472">Membrane</keyword>
<dbReference type="Proteomes" id="UP001597180">
    <property type="component" value="Unassembled WGS sequence"/>
</dbReference>
<keyword evidence="4 6" id="KW-0807">Transducer</keyword>
<gene>
    <name evidence="11" type="ORF">ACFQ4B_13645</name>
</gene>
<dbReference type="SMART" id="SM00304">
    <property type="entry name" value="HAMP"/>
    <property type="match status" value="1"/>
</dbReference>
<dbReference type="Gene3D" id="6.10.340.10">
    <property type="match status" value="1"/>
</dbReference>
<proteinExistence type="inferred from homology"/>
<keyword evidence="7" id="KW-0175">Coiled coil</keyword>
<dbReference type="PROSITE" id="PS50111">
    <property type="entry name" value="CHEMOTAXIS_TRANSDUC_2"/>
    <property type="match status" value="1"/>
</dbReference>
<evidence type="ECO:0000256" key="5">
    <source>
        <dbReference type="ARBA" id="ARBA00029447"/>
    </source>
</evidence>
<dbReference type="PRINTS" id="PR00260">
    <property type="entry name" value="CHEMTRNSDUCR"/>
</dbReference>
<dbReference type="InterPro" id="IPR004090">
    <property type="entry name" value="Chemotax_Me-accpt_rcpt"/>
</dbReference>
<evidence type="ECO:0000256" key="4">
    <source>
        <dbReference type="ARBA" id="ARBA00023224"/>
    </source>
</evidence>
<feature type="domain" description="Methyl-accepting transducer" evidence="9">
    <location>
        <begin position="294"/>
        <end position="530"/>
    </location>
</feature>
<evidence type="ECO:0000256" key="6">
    <source>
        <dbReference type="PROSITE-ProRule" id="PRU00284"/>
    </source>
</evidence>
<feature type="domain" description="HAMP" evidence="10">
    <location>
        <begin position="222"/>
        <end position="275"/>
    </location>
</feature>
<protein>
    <submittedName>
        <fullName evidence="11">Methyl-accepting chemotaxis protein</fullName>
    </submittedName>
</protein>
<feature type="coiled-coil region" evidence="7">
    <location>
        <begin position="152"/>
        <end position="179"/>
    </location>
</feature>
<comment type="similarity">
    <text evidence="5">Belongs to the methyl-accepting chemotaxis (MCP) protein family.</text>
</comment>
<dbReference type="Pfam" id="PF00672">
    <property type="entry name" value="HAMP"/>
    <property type="match status" value="1"/>
</dbReference>